<organism evidence="3 5">
    <name type="scientific">Halarcobacter bivalviorum</name>
    <dbReference type="NCBI Taxonomy" id="663364"/>
    <lineage>
        <taxon>Bacteria</taxon>
        <taxon>Pseudomonadati</taxon>
        <taxon>Campylobacterota</taxon>
        <taxon>Epsilonproteobacteria</taxon>
        <taxon>Campylobacterales</taxon>
        <taxon>Arcobacteraceae</taxon>
        <taxon>Halarcobacter</taxon>
    </lineage>
</organism>
<keyword evidence="1" id="KW-1133">Transmembrane helix</keyword>
<evidence type="ECO:0000256" key="1">
    <source>
        <dbReference type="SAM" id="Phobius"/>
    </source>
</evidence>
<evidence type="ECO:0000313" key="3">
    <source>
        <dbReference type="EMBL" id="RXK09411.1"/>
    </source>
</evidence>
<dbReference type="Proteomes" id="UP000253850">
    <property type="component" value="Chromosome"/>
</dbReference>
<reference evidence="3 5" key="1">
    <citation type="submission" date="2017-10" db="EMBL/GenBank/DDBJ databases">
        <title>Genomics of the genus Arcobacter.</title>
        <authorList>
            <person name="Perez-Cataluna A."/>
            <person name="Figueras M.J."/>
        </authorList>
    </citation>
    <scope>NUCLEOTIDE SEQUENCE [LARGE SCALE GENOMIC DNA]</scope>
    <source>
        <strain evidence="3 5">CECT 7835</strain>
    </source>
</reference>
<keyword evidence="1" id="KW-0812">Transmembrane</keyword>
<keyword evidence="1" id="KW-0472">Membrane</keyword>
<accession>A0AAX2A9P8</accession>
<name>A0AAX2A9P8_9BACT</name>
<evidence type="ECO:0000313" key="4">
    <source>
        <dbReference type="Proteomes" id="UP000253850"/>
    </source>
</evidence>
<evidence type="ECO:0000313" key="5">
    <source>
        <dbReference type="Proteomes" id="UP000289193"/>
    </source>
</evidence>
<dbReference type="RefSeq" id="WP_114838280.1">
    <property type="nucleotide sequence ID" value="NZ_CP031217.1"/>
</dbReference>
<sequence length="129" mass="15284">MDILSLFFIFVAIELFETNWQKSDTLHGILANNYKVYRYNIFLFFLLNFSFIYSIFLVIYLQNNSFWMLSIVGIKFLDIAFKLNIMSKIAANTELDEIMPNIKIGLLFRYANVLIYPITFLIATNYFNL</sequence>
<protein>
    <submittedName>
        <fullName evidence="2">Membrane protein</fullName>
    </submittedName>
</protein>
<feature type="transmembrane region" description="Helical" evidence="1">
    <location>
        <begin position="106"/>
        <end position="127"/>
    </location>
</feature>
<dbReference type="AlphaFoldDB" id="A0AAX2A9P8"/>
<dbReference type="Proteomes" id="UP000289193">
    <property type="component" value="Unassembled WGS sequence"/>
</dbReference>
<dbReference type="KEGG" id="hbv:ABIV_0381"/>
<gene>
    <name evidence="2" type="ORF">ABIV_0381</name>
    <name evidence="3" type="ORF">CRV05_10815</name>
</gene>
<dbReference type="EMBL" id="PDKM01000006">
    <property type="protein sequence ID" value="RXK09411.1"/>
    <property type="molecule type" value="Genomic_DNA"/>
</dbReference>
<proteinExistence type="predicted"/>
<feature type="transmembrane region" description="Helical" evidence="1">
    <location>
        <begin position="41"/>
        <end position="60"/>
    </location>
</feature>
<evidence type="ECO:0000313" key="2">
    <source>
        <dbReference type="EMBL" id="AXH11402.1"/>
    </source>
</evidence>
<dbReference type="EMBL" id="CP031217">
    <property type="protein sequence ID" value="AXH11402.1"/>
    <property type="molecule type" value="Genomic_DNA"/>
</dbReference>
<feature type="transmembrane region" description="Helical" evidence="1">
    <location>
        <begin position="66"/>
        <end position="85"/>
    </location>
</feature>
<reference evidence="2 4" key="2">
    <citation type="submission" date="2018-07" db="EMBL/GenBank/DDBJ databases">
        <title>Complete genome of the Arcobacter bivalviorum type strain LMG 26154.</title>
        <authorList>
            <person name="Miller W.G."/>
            <person name="Yee E."/>
            <person name="Bono J.L."/>
        </authorList>
    </citation>
    <scope>NUCLEOTIDE SEQUENCE [LARGE SCALE GENOMIC DNA]</scope>
    <source>
        <strain evidence="2 4">LMG 26154</strain>
    </source>
</reference>
<keyword evidence="5" id="KW-1185">Reference proteome</keyword>